<dbReference type="GO" id="GO:0016788">
    <property type="term" value="F:hydrolase activity, acting on ester bonds"/>
    <property type="evidence" value="ECO:0007669"/>
    <property type="project" value="InterPro"/>
</dbReference>
<dbReference type="AlphaFoldDB" id="A0A9N8Z001"/>
<accession>A0A9N8Z001</accession>
<keyword evidence="1" id="KW-0378">Hydrolase</keyword>
<dbReference type="PANTHER" id="PTHR31956:SF8">
    <property type="entry name" value="ACID PHOSPHATASE PHOA (AFU_ORTHOLOGUE AFUA_1G03570)"/>
    <property type="match status" value="1"/>
</dbReference>
<reference evidence="3" key="1">
    <citation type="submission" date="2021-06" db="EMBL/GenBank/DDBJ databases">
        <authorList>
            <person name="Kallberg Y."/>
            <person name="Tangrot J."/>
            <person name="Rosling A."/>
        </authorList>
    </citation>
    <scope>NUCLEOTIDE SEQUENCE</scope>
    <source>
        <strain evidence="3">MA453B</strain>
    </source>
</reference>
<dbReference type="Proteomes" id="UP000789405">
    <property type="component" value="Unassembled WGS sequence"/>
</dbReference>
<organism evidence="3 4">
    <name type="scientific">Dentiscutata erythropus</name>
    <dbReference type="NCBI Taxonomy" id="1348616"/>
    <lineage>
        <taxon>Eukaryota</taxon>
        <taxon>Fungi</taxon>
        <taxon>Fungi incertae sedis</taxon>
        <taxon>Mucoromycota</taxon>
        <taxon>Glomeromycotina</taxon>
        <taxon>Glomeromycetes</taxon>
        <taxon>Diversisporales</taxon>
        <taxon>Gigasporaceae</taxon>
        <taxon>Dentiscutata</taxon>
    </lineage>
</organism>
<feature type="chain" id="PRO_5040168406" evidence="2">
    <location>
        <begin position="23"/>
        <end position="290"/>
    </location>
</feature>
<dbReference type="EMBL" id="CAJVPY010000298">
    <property type="protein sequence ID" value="CAG8463830.1"/>
    <property type="molecule type" value="Genomic_DNA"/>
</dbReference>
<keyword evidence="4" id="KW-1185">Reference proteome</keyword>
<dbReference type="InterPro" id="IPR007312">
    <property type="entry name" value="Phosphoesterase"/>
</dbReference>
<gene>
    <name evidence="3" type="ORF">DERYTH_LOCUS1135</name>
</gene>
<dbReference type="GO" id="GO:0009395">
    <property type="term" value="P:phospholipid catabolic process"/>
    <property type="evidence" value="ECO:0007669"/>
    <property type="project" value="TreeGrafter"/>
</dbReference>
<dbReference type="InterPro" id="IPR017850">
    <property type="entry name" value="Alkaline_phosphatase_core_sf"/>
</dbReference>
<dbReference type="Gene3D" id="3.40.720.10">
    <property type="entry name" value="Alkaline Phosphatase, subunit A"/>
    <property type="match status" value="1"/>
</dbReference>
<keyword evidence="2" id="KW-0732">Signal</keyword>
<comment type="caution">
    <text evidence="3">The sequence shown here is derived from an EMBL/GenBank/DDBJ whole genome shotgun (WGS) entry which is preliminary data.</text>
</comment>
<name>A0A9N8Z001_9GLOM</name>
<sequence length="290" mass="32277">MKYFTSVILLLITAFIAANVNAIVTGTYFDRIVLIIFENTTFSQAEQQSFLKNLTSRANGLLLSNHFAVAYPSQPNHIAIIYGSTAGITDDNSHNITGNNLIDLLEAKGVSWKAYMEDFPGNCFTGTFAPSGTDLYARNHNPFISMNNIRQNSARCANIVPGTQLDTDINNNQVPQFVYFVPNQKNAGHDTGVAFAMNWFQNWFESKLKKPAFTTNTLFIITFDKDDGSQSNHIFSALLGTPVHPPSDHNDTTAYNHYSHLATVELNWNLGNLSRQDATATPFTKFLQHP</sequence>
<evidence type="ECO:0000313" key="4">
    <source>
        <dbReference type="Proteomes" id="UP000789405"/>
    </source>
</evidence>
<evidence type="ECO:0000256" key="1">
    <source>
        <dbReference type="ARBA" id="ARBA00022801"/>
    </source>
</evidence>
<proteinExistence type="predicted"/>
<feature type="signal peptide" evidence="2">
    <location>
        <begin position="1"/>
        <end position="22"/>
    </location>
</feature>
<evidence type="ECO:0000313" key="3">
    <source>
        <dbReference type="EMBL" id="CAG8463830.1"/>
    </source>
</evidence>
<evidence type="ECO:0000256" key="2">
    <source>
        <dbReference type="SAM" id="SignalP"/>
    </source>
</evidence>
<dbReference type="OrthoDB" id="5135119at2759"/>
<dbReference type="PANTHER" id="PTHR31956">
    <property type="entry name" value="NON-SPECIFIC PHOSPHOLIPASE C4-RELATED"/>
    <property type="match status" value="1"/>
</dbReference>
<protein>
    <submittedName>
        <fullName evidence="3">23704_t:CDS:1</fullName>
    </submittedName>
</protein>
<dbReference type="Pfam" id="PF04185">
    <property type="entry name" value="Phosphoesterase"/>
    <property type="match status" value="1"/>
</dbReference>